<keyword evidence="4" id="KW-1185">Reference proteome</keyword>
<keyword evidence="2" id="KW-1133">Transmembrane helix</keyword>
<evidence type="ECO:0000313" key="4">
    <source>
        <dbReference type="Proteomes" id="UP000465304"/>
    </source>
</evidence>
<feature type="transmembrane region" description="Helical" evidence="2">
    <location>
        <begin position="130"/>
        <end position="148"/>
    </location>
</feature>
<dbReference type="EMBL" id="BLLB01000002">
    <property type="protein sequence ID" value="GFH00307.1"/>
    <property type="molecule type" value="Genomic_DNA"/>
</dbReference>
<dbReference type="Proteomes" id="UP000465304">
    <property type="component" value="Unassembled WGS sequence"/>
</dbReference>
<protein>
    <submittedName>
        <fullName evidence="3">Uncharacterized protein</fullName>
    </submittedName>
</protein>
<feature type="transmembrane region" description="Helical" evidence="2">
    <location>
        <begin position="12"/>
        <end position="32"/>
    </location>
</feature>
<dbReference type="InterPro" id="IPR045466">
    <property type="entry name" value="DUF6498"/>
</dbReference>
<keyword evidence="2" id="KW-0812">Transmembrane</keyword>
<name>A0A7I9ZHZ6_9MYCO</name>
<gene>
    <name evidence="3" type="ORF">MHIP_07900</name>
</gene>
<sequence>MAAVCHHHDVARSVHLLTLLSVVAVPFIGWFVGDWSGATTLLVYWFENVAACVFIAARALLHRRWSPRRGHYRYDAPDAQRRGSQGPSFVSGFAVTSLAFCAAHAVFLGVILLLLDHTSNSNLAEIDWRSAGLGCAIVLVLIVVDFVVDLPTLRDWSFRQIEQTAQLGLGRVAVVHLTLIVGLAGIAVTDAPGALFGTFVVLKSLFMLSGALPQWEPVAAPRWLSGVMNRVPGVRPGKTFDELWAQDRADEAARRDRNEQAWAGSGRRRPSAR</sequence>
<accession>A0A7I9ZHZ6</accession>
<feature type="region of interest" description="Disordered" evidence="1">
    <location>
        <begin position="251"/>
        <end position="273"/>
    </location>
</feature>
<feature type="transmembrane region" description="Helical" evidence="2">
    <location>
        <begin position="89"/>
        <end position="115"/>
    </location>
</feature>
<evidence type="ECO:0000256" key="1">
    <source>
        <dbReference type="SAM" id="MobiDB-lite"/>
    </source>
</evidence>
<feature type="transmembrane region" description="Helical" evidence="2">
    <location>
        <begin position="44"/>
        <end position="61"/>
    </location>
</feature>
<dbReference type="AlphaFoldDB" id="A0A7I9ZHZ6"/>
<dbReference type="Pfam" id="PF20108">
    <property type="entry name" value="DUF6498"/>
    <property type="match status" value="1"/>
</dbReference>
<reference evidence="3 4" key="1">
    <citation type="journal article" date="2019" name="Emerg. Microbes Infect.">
        <title>Comprehensive subspecies identification of 175 nontuberculous mycobacteria species based on 7547 genomic profiles.</title>
        <authorList>
            <person name="Matsumoto Y."/>
            <person name="Kinjo T."/>
            <person name="Motooka D."/>
            <person name="Nabeya D."/>
            <person name="Jung N."/>
            <person name="Uechi K."/>
            <person name="Horii T."/>
            <person name="Iida T."/>
            <person name="Fujita J."/>
            <person name="Nakamura S."/>
        </authorList>
    </citation>
    <scope>NUCLEOTIDE SEQUENCE [LARGE SCALE GENOMIC DNA]</scope>
    <source>
        <strain evidence="3 4">JCM 30996</strain>
    </source>
</reference>
<proteinExistence type="predicted"/>
<keyword evidence="2" id="KW-0472">Membrane</keyword>
<evidence type="ECO:0000256" key="2">
    <source>
        <dbReference type="SAM" id="Phobius"/>
    </source>
</evidence>
<organism evidence="3 4">
    <name type="scientific">Mycolicibacterium hippocampi</name>
    <dbReference type="NCBI Taxonomy" id="659824"/>
    <lineage>
        <taxon>Bacteria</taxon>
        <taxon>Bacillati</taxon>
        <taxon>Actinomycetota</taxon>
        <taxon>Actinomycetes</taxon>
        <taxon>Mycobacteriales</taxon>
        <taxon>Mycobacteriaceae</taxon>
        <taxon>Mycolicibacterium</taxon>
    </lineage>
</organism>
<evidence type="ECO:0000313" key="3">
    <source>
        <dbReference type="EMBL" id="GFH00307.1"/>
    </source>
</evidence>
<feature type="transmembrane region" description="Helical" evidence="2">
    <location>
        <begin position="169"/>
        <end position="188"/>
    </location>
</feature>
<comment type="caution">
    <text evidence="3">The sequence shown here is derived from an EMBL/GenBank/DDBJ whole genome shotgun (WGS) entry which is preliminary data.</text>
</comment>